<organism evidence="2 3">
    <name type="scientific">Aphanomyces stellatus</name>
    <dbReference type="NCBI Taxonomy" id="120398"/>
    <lineage>
        <taxon>Eukaryota</taxon>
        <taxon>Sar</taxon>
        <taxon>Stramenopiles</taxon>
        <taxon>Oomycota</taxon>
        <taxon>Saprolegniomycetes</taxon>
        <taxon>Saprolegniales</taxon>
        <taxon>Verrucalvaceae</taxon>
        <taxon>Aphanomyces</taxon>
    </lineage>
</organism>
<protein>
    <submittedName>
        <fullName evidence="2">Aste57867_10575 protein</fullName>
    </submittedName>
</protein>
<dbReference type="AlphaFoldDB" id="A0A485KRR4"/>
<sequence>MDPFRHPSWRSLLLPRVLRSPPSNTVSRHDRRRVQTRIVHLLLARRPDAPPRLRRKLPMLAAKIETILFQCATTRDDFMNPSTLMFRVAQVHTIRCKEKLHLSTP</sequence>
<dbReference type="Proteomes" id="UP000332933">
    <property type="component" value="Unassembled WGS sequence"/>
</dbReference>
<keyword evidence="3" id="KW-1185">Reference proteome</keyword>
<name>A0A485KRR4_9STRA</name>
<accession>A0A485KRR4</accession>
<gene>
    <name evidence="2" type="primary">Aste57867_10575</name>
    <name evidence="1" type="ORF">As57867_010535</name>
    <name evidence="2" type="ORF">ASTE57867_10575</name>
</gene>
<reference evidence="2 3" key="1">
    <citation type="submission" date="2019-03" db="EMBL/GenBank/DDBJ databases">
        <authorList>
            <person name="Gaulin E."/>
            <person name="Dumas B."/>
        </authorList>
    </citation>
    <scope>NUCLEOTIDE SEQUENCE [LARGE SCALE GENOMIC DNA]</scope>
    <source>
        <strain evidence="2">CBS 568.67</strain>
    </source>
</reference>
<evidence type="ECO:0000313" key="2">
    <source>
        <dbReference type="EMBL" id="VFT87448.1"/>
    </source>
</evidence>
<reference evidence="1" key="2">
    <citation type="submission" date="2019-06" db="EMBL/GenBank/DDBJ databases">
        <title>Genomics analysis of Aphanomyces spp. identifies a new class of oomycete effector associated with host adaptation.</title>
        <authorList>
            <person name="Gaulin E."/>
        </authorList>
    </citation>
    <scope>NUCLEOTIDE SEQUENCE</scope>
    <source>
        <strain evidence="1">CBS 578.67</strain>
    </source>
</reference>
<dbReference type="EMBL" id="VJMH01005218">
    <property type="protein sequence ID" value="KAF0698826.1"/>
    <property type="molecule type" value="Genomic_DNA"/>
</dbReference>
<dbReference type="EMBL" id="CAADRA010005239">
    <property type="protein sequence ID" value="VFT87448.1"/>
    <property type="molecule type" value="Genomic_DNA"/>
</dbReference>
<evidence type="ECO:0000313" key="3">
    <source>
        <dbReference type="Proteomes" id="UP000332933"/>
    </source>
</evidence>
<dbReference type="OrthoDB" id="70192at2759"/>
<evidence type="ECO:0000313" key="1">
    <source>
        <dbReference type="EMBL" id="KAF0698826.1"/>
    </source>
</evidence>
<proteinExistence type="predicted"/>